<dbReference type="PANTHER" id="PTHR30249">
    <property type="entry name" value="PUTATIVE SEROTONIN TRANSPORTER"/>
    <property type="match status" value="1"/>
</dbReference>
<feature type="transmembrane region" description="Helical" evidence="5">
    <location>
        <begin position="12"/>
        <end position="31"/>
    </location>
</feature>
<keyword evidence="4 5" id="KW-0472">Membrane</keyword>
<dbReference type="InterPro" id="IPR007300">
    <property type="entry name" value="CidB/LrgB"/>
</dbReference>
<keyword evidence="3 5" id="KW-1133">Transmembrane helix</keyword>
<feature type="transmembrane region" description="Helical" evidence="5">
    <location>
        <begin position="191"/>
        <end position="213"/>
    </location>
</feature>
<feature type="transmembrane region" description="Helical" evidence="5">
    <location>
        <begin position="100"/>
        <end position="126"/>
    </location>
</feature>
<dbReference type="Pfam" id="PF04172">
    <property type="entry name" value="LrgB"/>
    <property type="match status" value="1"/>
</dbReference>
<evidence type="ECO:0000256" key="3">
    <source>
        <dbReference type="ARBA" id="ARBA00022989"/>
    </source>
</evidence>
<protein>
    <submittedName>
        <fullName evidence="6">LrgB family protein</fullName>
    </submittedName>
</protein>
<organism evidence="6">
    <name type="scientific">Salinispirillum sp. LH 10-3-1</name>
    <dbReference type="NCBI Taxonomy" id="2952525"/>
    <lineage>
        <taxon>Bacteria</taxon>
        <taxon>Pseudomonadati</taxon>
        <taxon>Pseudomonadota</taxon>
        <taxon>Gammaproteobacteria</taxon>
        <taxon>Oceanospirillales</taxon>
        <taxon>Saccharospirillaceae</taxon>
        <taxon>Salinispirillum</taxon>
    </lineage>
</organism>
<keyword evidence="2 5" id="KW-0812">Transmembrane</keyword>
<dbReference type="AlphaFoldDB" id="A0AB38YCK6"/>
<evidence type="ECO:0000256" key="5">
    <source>
        <dbReference type="SAM" id="Phobius"/>
    </source>
</evidence>
<proteinExistence type="predicted"/>
<evidence type="ECO:0000256" key="1">
    <source>
        <dbReference type="ARBA" id="ARBA00004141"/>
    </source>
</evidence>
<evidence type="ECO:0000313" key="6">
    <source>
        <dbReference type="EMBL" id="WLD57108.1"/>
    </source>
</evidence>
<name>A0AB38YCK6_9GAMM</name>
<evidence type="ECO:0000256" key="4">
    <source>
        <dbReference type="ARBA" id="ARBA00023136"/>
    </source>
</evidence>
<sequence>MNDLPLTQFWVYFAAQPLLWLIVTVASFLLASALNRKLGGSPLLNPVLLSMILIISLLLLTGTDYDTYFTGAQFIHFLLGPATVALAVPLYDHLPRIRALLLPIMAACIIGAVTAVVSAVGIGLLLGGSPDLLLSLAPKSVTSPIAIGIAEKIGGYPSLAAGLVLITGVIGCILAPPLFRLLRIRDDAVQGFALGLAAHGFGTAQAIQVSMLAGAFAGLAMSLTGVVSSLLIPTIVGWLVAP</sequence>
<dbReference type="EMBL" id="CP101717">
    <property type="protein sequence ID" value="WLD57108.1"/>
    <property type="molecule type" value="Genomic_DNA"/>
</dbReference>
<feature type="transmembrane region" description="Helical" evidence="5">
    <location>
        <begin position="43"/>
        <end position="62"/>
    </location>
</feature>
<feature type="transmembrane region" description="Helical" evidence="5">
    <location>
        <begin position="219"/>
        <end position="241"/>
    </location>
</feature>
<evidence type="ECO:0000256" key="2">
    <source>
        <dbReference type="ARBA" id="ARBA00022692"/>
    </source>
</evidence>
<accession>A0AB38YCK6</accession>
<feature type="transmembrane region" description="Helical" evidence="5">
    <location>
        <begin position="68"/>
        <end position="88"/>
    </location>
</feature>
<feature type="transmembrane region" description="Helical" evidence="5">
    <location>
        <begin position="159"/>
        <end position="179"/>
    </location>
</feature>
<reference evidence="6" key="1">
    <citation type="submission" date="2022-07" db="EMBL/GenBank/DDBJ databases">
        <title>Complete genome sequence of Salinispirillum sp. LH10-3-1 capable of multiple carbohydrate inversion isolated from a soda lake.</title>
        <authorList>
            <person name="Liu J."/>
            <person name="Zhai Y."/>
            <person name="Zhang H."/>
            <person name="Yang H."/>
            <person name="Qu J."/>
            <person name="Li J."/>
        </authorList>
    </citation>
    <scope>NUCLEOTIDE SEQUENCE</scope>
    <source>
        <strain evidence="6">LH 10-3-1</strain>
    </source>
</reference>
<dbReference type="PANTHER" id="PTHR30249:SF0">
    <property type="entry name" value="PLASTIDAL GLYCOLATE_GLYCERATE TRANSLOCATOR 1, CHLOROPLASTIC"/>
    <property type="match status" value="1"/>
</dbReference>
<dbReference type="GO" id="GO:0016020">
    <property type="term" value="C:membrane"/>
    <property type="evidence" value="ECO:0007669"/>
    <property type="project" value="UniProtKB-SubCell"/>
</dbReference>
<comment type="subcellular location">
    <subcellularLocation>
        <location evidence="1">Membrane</location>
        <topology evidence="1">Multi-pass membrane protein</topology>
    </subcellularLocation>
</comment>
<dbReference type="RefSeq" id="WP_304994395.1">
    <property type="nucleotide sequence ID" value="NZ_CP101717.1"/>
</dbReference>
<gene>
    <name evidence="6" type="ORF">NFC81_10260</name>
</gene>